<keyword evidence="5" id="KW-1185">Reference proteome</keyword>
<name>A0ABW2CK85_9ACTN</name>
<dbReference type="Proteomes" id="UP001596380">
    <property type="component" value="Unassembled WGS sequence"/>
</dbReference>
<dbReference type="SMART" id="SM00421">
    <property type="entry name" value="HTH_LUXR"/>
    <property type="match status" value="1"/>
</dbReference>
<dbReference type="InterPro" id="IPR027417">
    <property type="entry name" value="P-loop_NTPase"/>
</dbReference>
<dbReference type="InterPro" id="IPR036388">
    <property type="entry name" value="WH-like_DNA-bd_sf"/>
</dbReference>
<dbReference type="PANTHER" id="PTHR16305">
    <property type="entry name" value="TESTICULAR SOLUBLE ADENYLYL CYCLASE"/>
    <property type="match status" value="1"/>
</dbReference>
<dbReference type="EMBL" id="JBHSXS010000009">
    <property type="protein sequence ID" value="MFC6881650.1"/>
    <property type="molecule type" value="Genomic_DNA"/>
</dbReference>
<dbReference type="InterPro" id="IPR011990">
    <property type="entry name" value="TPR-like_helical_dom_sf"/>
</dbReference>
<dbReference type="SUPFAM" id="SSF48452">
    <property type="entry name" value="TPR-like"/>
    <property type="match status" value="1"/>
</dbReference>
<organism evidence="4 5">
    <name type="scientific">Actinomadura yumaensis</name>
    <dbReference type="NCBI Taxonomy" id="111807"/>
    <lineage>
        <taxon>Bacteria</taxon>
        <taxon>Bacillati</taxon>
        <taxon>Actinomycetota</taxon>
        <taxon>Actinomycetes</taxon>
        <taxon>Streptosporangiales</taxon>
        <taxon>Thermomonosporaceae</taxon>
        <taxon>Actinomadura</taxon>
    </lineage>
</organism>
<sequence>MSLVERNAEVAVLHGLFGDCLEARSRLAIISGDVATGKSSLLDAFERQAAESGAVVLNAVASSVETALPMGVLEQLFRSPEVPEAIAERAMKLLNARALTYPMRFRGLWDVLRDLTERRPVVISVDDVHHADEISLQCLLYLLRRLRSARLLTVLTVSPRSQAPNAPFQSEFLREPHSRQIRLGPLSPDGVEALIRLDLDAQTARLLAPAFHEASAGNPALVHALVDDYLAGPEFIAPELVAGGAFGRAVVGLLQRHEFPVLEVARAIGILNEPVPPSLIGRLLDIDAETAARAVGTLTSAGILDAGSFRHGAAQAAVVDSAPPDAPGVLHERAAEQLHSDGAAATDVAAHIVASNRHGAPWAIPVLREAAEQALTSDDLGTGIRYLRVAHQICRDRRERSAIAARLADLEWRVDPSVALRWVPEFSLAIQDGLLDGRDAGTPFMSLLWHGRVSEAVRMLDALGRGRPSAALPGDAGTAMDVIPPRFCLAYLYPELAKDGPAADTAPALGPVPAAAPGPGQDAAAMLVAELHRRDVRGALVAAERVMERSRLNHRTFASLAIALATLIYNDRPGRAAVWCDALLAEATARRSPTWLALFTALRALIHLRQGDLPAAERHADTALNLISPKSWGVLVGLPLSCMILAKTAMGRPREAADLLSITVPEAMFRTPLGPHYLYARGRHHLAANRLHAALSDFRTCGTMREGWAVVLPEVEPWRLGAAQALIALGDLAEARALMEEQLLRSAPEHVRTRGVALRVKAATHPVPERPDLLGEAIELLQGCGDRLELSYALADLAEVRRWVGEHDCARELAHQAELLARQCGRPAAREGERPDVPGGVVRPDDLAGRHRMGAGHAAGLAGSAGRDAGGVAAADPERFLKLSDAERRVAVLAASGYTNREISKKLYITISTVEQHLTKVYRKLNVKRFDLKSALQHIEVVLPASEAVLDCCGSGPLRQAAGDR</sequence>
<dbReference type="PRINTS" id="PR00038">
    <property type="entry name" value="HTHLUXR"/>
</dbReference>
<dbReference type="SUPFAM" id="SSF46894">
    <property type="entry name" value="C-terminal effector domain of the bipartite response regulators"/>
    <property type="match status" value="1"/>
</dbReference>
<dbReference type="Pfam" id="PF00196">
    <property type="entry name" value="GerE"/>
    <property type="match status" value="1"/>
</dbReference>
<dbReference type="InterPro" id="IPR000792">
    <property type="entry name" value="Tscrpt_reg_LuxR_C"/>
</dbReference>
<dbReference type="Gene3D" id="3.40.50.300">
    <property type="entry name" value="P-loop containing nucleotide triphosphate hydrolases"/>
    <property type="match status" value="1"/>
</dbReference>
<evidence type="ECO:0000313" key="4">
    <source>
        <dbReference type="EMBL" id="MFC6881650.1"/>
    </source>
</evidence>
<dbReference type="Gene3D" id="1.25.40.10">
    <property type="entry name" value="Tetratricopeptide repeat domain"/>
    <property type="match status" value="1"/>
</dbReference>
<evidence type="ECO:0000259" key="3">
    <source>
        <dbReference type="PROSITE" id="PS50043"/>
    </source>
</evidence>
<dbReference type="SUPFAM" id="SSF52540">
    <property type="entry name" value="P-loop containing nucleoside triphosphate hydrolases"/>
    <property type="match status" value="1"/>
</dbReference>
<gene>
    <name evidence="4" type="ORF">ACFQKB_17965</name>
</gene>
<feature type="domain" description="HTH luxR-type" evidence="3">
    <location>
        <begin position="876"/>
        <end position="940"/>
    </location>
</feature>
<evidence type="ECO:0000313" key="5">
    <source>
        <dbReference type="Proteomes" id="UP001596380"/>
    </source>
</evidence>
<dbReference type="InterPro" id="IPR041664">
    <property type="entry name" value="AAA_16"/>
</dbReference>
<keyword evidence="1" id="KW-0547">Nucleotide-binding</keyword>
<dbReference type="Gene3D" id="1.10.10.10">
    <property type="entry name" value="Winged helix-like DNA-binding domain superfamily/Winged helix DNA-binding domain"/>
    <property type="match status" value="1"/>
</dbReference>
<dbReference type="CDD" id="cd06170">
    <property type="entry name" value="LuxR_C_like"/>
    <property type="match status" value="1"/>
</dbReference>
<proteinExistence type="predicted"/>
<protein>
    <submittedName>
        <fullName evidence="4">AAA family ATPase</fullName>
    </submittedName>
</protein>
<keyword evidence="2" id="KW-0067">ATP-binding</keyword>
<dbReference type="RefSeq" id="WP_160826948.1">
    <property type="nucleotide sequence ID" value="NZ_JBHSXS010000009.1"/>
</dbReference>
<dbReference type="InterPro" id="IPR016032">
    <property type="entry name" value="Sig_transdc_resp-reg_C-effctor"/>
</dbReference>
<comment type="caution">
    <text evidence="4">The sequence shown here is derived from an EMBL/GenBank/DDBJ whole genome shotgun (WGS) entry which is preliminary data.</text>
</comment>
<dbReference type="PROSITE" id="PS50043">
    <property type="entry name" value="HTH_LUXR_2"/>
    <property type="match status" value="1"/>
</dbReference>
<evidence type="ECO:0000256" key="2">
    <source>
        <dbReference type="ARBA" id="ARBA00022840"/>
    </source>
</evidence>
<dbReference type="Pfam" id="PF13191">
    <property type="entry name" value="AAA_16"/>
    <property type="match status" value="1"/>
</dbReference>
<reference evidence="5" key="1">
    <citation type="journal article" date="2019" name="Int. J. Syst. Evol. Microbiol.">
        <title>The Global Catalogue of Microorganisms (GCM) 10K type strain sequencing project: providing services to taxonomists for standard genome sequencing and annotation.</title>
        <authorList>
            <consortium name="The Broad Institute Genomics Platform"/>
            <consortium name="The Broad Institute Genome Sequencing Center for Infectious Disease"/>
            <person name="Wu L."/>
            <person name="Ma J."/>
        </authorList>
    </citation>
    <scope>NUCLEOTIDE SEQUENCE [LARGE SCALE GENOMIC DNA]</scope>
    <source>
        <strain evidence="5">JCM 3369</strain>
    </source>
</reference>
<dbReference type="PANTHER" id="PTHR16305:SF35">
    <property type="entry name" value="TRANSCRIPTIONAL ACTIVATOR DOMAIN"/>
    <property type="match status" value="1"/>
</dbReference>
<evidence type="ECO:0000256" key="1">
    <source>
        <dbReference type="ARBA" id="ARBA00022741"/>
    </source>
</evidence>
<accession>A0ABW2CK85</accession>